<gene>
    <name evidence="5" type="ORF">Lmor_3171</name>
    <name evidence="6" type="ORF">NCTC12239_02594</name>
</gene>
<dbReference type="GO" id="GO:0016042">
    <property type="term" value="P:lipid catabolic process"/>
    <property type="evidence" value="ECO:0007669"/>
    <property type="project" value="UniProtKB-UniRule"/>
</dbReference>
<comment type="similarity">
    <text evidence="1">Belongs to the patatin family.</text>
</comment>
<dbReference type="Proteomes" id="UP000054985">
    <property type="component" value="Unassembled WGS sequence"/>
</dbReference>
<feature type="active site" description="Nucleophile" evidence="3">
    <location>
        <position position="98"/>
    </location>
</feature>
<proteinExistence type="inferred from homology"/>
<dbReference type="CDD" id="cd07199">
    <property type="entry name" value="Pat17_PNPLA8_PNPLA9_like"/>
    <property type="match status" value="1"/>
</dbReference>
<reference evidence="6 8" key="2">
    <citation type="submission" date="2018-06" db="EMBL/GenBank/DDBJ databases">
        <authorList>
            <consortium name="Pathogen Informatics"/>
            <person name="Doyle S."/>
        </authorList>
    </citation>
    <scope>NUCLEOTIDE SEQUENCE [LARGE SCALE GENOMIC DNA]</scope>
    <source>
        <strain evidence="6 8">NCTC12239</strain>
    </source>
</reference>
<dbReference type="Gene3D" id="3.40.1090.10">
    <property type="entry name" value="Cytosolic phospholipase A2 catalytic domain"/>
    <property type="match status" value="1"/>
</dbReference>
<dbReference type="EMBL" id="LNYN01000042">
    <property type="protein sequence ID" value="KTD31064.1"/>
    <property type="molecule type" value="Genomic_DNA"/>
</dbReference>
<dbReference type="GO" id="GO:0047372">
    <property type="term" value="F:monoacylglycerol lipase activity"/>
    <property type="evidence" value="ECO:0007669"/>
    <property type="project" value="TreeGrafter"/>
</dbReference>
<dbReference type="PANTHER" id="PTHR32176">
    <property type="entry name" value="XYLOSE ISOMERASE"/>
    <property type="match status" value="1"/>
</dbReference>
<evidence type="ECO:0000313" key="8">
    <source>
        <dbReference type="Proteomes" id="UP000254040"/>
    </source>
</evidence>
<dbReference type="InterPro" id="IPR002641">
    <property type="entry name" value="PNPLA_dom"/>
</dbReference>
<dbReference type="PROSITE" id="PS51635">
    <property type="entry name" value="PNPLA"/>
    <property type="match status" value="1"/>
</dbReference>
<organism evidence="6 8">
    <name type="scientific">Legionella moravica</name>
    <dbReference type="NCBI Taxonomy" id="39962"/>
    <lineage>
        <taxon>Bacteria</taxon>
        <taxon>Pseudomonadati</taxon>
        <taxon>Pseudomonadota</taxon>
        <taxon>Gammaproteobacteria</taxon>
        <taxon>Legionellales</taxon>
        <taxon>Legionellaceae</taxon>
        <taxon>Legionella</taxon>
    </lineage>
</organism>
<evidence type="ECO:0000256" key="1">
    <source>
        <dbReference type="ARBA" id="ARBA00010240"/>
    </source>
</evidence>
<dbReference type="SUPFAM" id="SSF52151">
    <property type="entry name" value="FabD/lysophospholipase-like"/>
    <property type="match status" value="1"/>
</dbReference>
<keyword evidence="3" id="KW-0378">Hydrolase</keyword>
<dbReference type="OrthoDB" id="9807112at2"/>
<dbReference type="PANTHER" id="PTHR32176:SF92">
    <property type="entry name" value="XYLOSE ISOMERASE"/>
    <property type="match status" value="1"/>
</dbReference>
<dbReference type="GO" id="GO:0004620">
    <property type="term" value="F:phospholipase activity"/>
    <property type="evidence" value="ECO:0007669"/>
    <property type="project" value="TreeGrafter"/>
</dbReference>
<dbReference type="STRING" id="39962.Lmor_3171"/>
<feature type="active site" description="Proton acceptor" evidence="3">
    <location>
        <position position="243"/>
    </location>
</feature>
<protein>
    <submittedName>
        <fullName evidence="6">Patatin-like phospholipase</fullName>
    </submittedName>
</protein>
<feature type="domain" description="PNPLA" evidence="4">
    <location>
        <begin position="60"/>
        <end position="256"/>
    </location>
</feature>
<name>A0A378JZ10_9GAMM</name>
<keyword evidence="2 3" id="KW-0443">Lipid metabolism</keyword>
<evidence type="ECO:0000313" key="5">
    <source>
        <dbReference type="EMBL" id="KTD31064.1"/>
    </source>
</evidence>
<dbReference type="EMBL" id="UGOG01000001">
    <property type="protein sequence ID" value="STX63646.1"/>
    <property type="molecule type" value="Genomic_DNA"/>
</dbReference>
<dbReference type="Pfam" id="PF01734">
    <property type="entry name" value="Patatin"/>
    <property type="match status" value="1"/>
</dbReference>
<keyword evidence="7" id="KW-1185">Reference proteome</keyword>
<evidence type="ECO:0000256" key="3">
    <source>
        <dbReference type="PROSITE-ProRule" id="PRU01161"/>
    </source>
</evidence>
<keyword evidence="3" id="KW-0442">Lipid degradation</keyword>
<feature type="short sequence motif" description="GXSXG" evidence="3">
    <location>
        <begin position="96"/>
        <end position="100"/>
    </location>
</feature>
<feature type="short sequence motif" description="GXGXXG" evidence="3">
    <location>
        <begin position="64"/>
        <end position="69"/>
    </location>
</feature>
<evidence type="ECO:0000256" key="2">
    <source>
        <dbReference type="ARBA" id="ARBA00023098"/>
    </source>
</evidence>
<dbReference type="InterPro" id="IPR016035">
    <property type="entry name" value="Acyl_Trfase/lysoPLipase"/>
</dbReference>
<dbReference type="RefSeq" id="WP_028384882.1">
    <property type="nucleotide sequence ID" value="NZ_CAAAJG010000058.1"/>
</dbReference>
<accession>A0A378JZ10</accession>
<evidence type="ECO:0000259" key="4">
    <source>
        <dbReference type="PROSITE" id="PS51635"/>
    </source>
</evidence>
<dbReference type="AlphaFoldDB" id="A0A378JZ10"/>
<comment type="caution">
    <text evidence="3">Lacks conserved residue(s) required for the propagation of feature annotation.</text>
</comment>
<sequence length="419" mass="47565">MKIIYTVSSIVLALIILYSLLMHNISSHILKQNTVYPVETAAQTAPSEERICPKNYYTILTIDGGGTRGLIPLTYLKYLEQYNPNGTANIFNLMGGISTGAIIVAALSKVQPDMPDTYHFTAKQISDLYKKESPDFFSQSIIYRIISLNGLIMPLFNSYNKNNFFKINFKNTTLKNLTNHVALFAYDIKHKNILIFCNWIKCDNSLNQYSIADIVSGATSVMGVYAPVMFSTHAHQIKYNIADLGLIINNPAYMTVRLAAKICPDVQHYVVLSLGTGNYPEMSSNQESYHWGLTQWMPNLIAATTETNSEAASEYLSFFMRHELSTIPDNQLPKLIYIRLNPVLDWNDSKSFATSPENLDYFEKKSYEDINKNKQLLQCIATIRIKDELTSECKEQLLNYIHLQRSPYFAISLPGIFKN</sequence>
<evidence type="ECO:0000313" key="7">
    <source>
        <dbReference type="Proteomes" id="UP000054985"/>
    </source>
</evidence>
<dbReference type="Proteomes" id="UP000254040">
    <property type="component" value="Unassembled WGS sequence"/>
</dbReference>
<reference evidence="5 7" key="1">
    <citation type="submission" date="2015-11" db="EMBL/GenBank/DDBJ databases">
        <title>Genomic analysis of 38 Legionella species identifies large and diverse effector repertoires.</title>
        <authorList>
            <person name="Burstein D."/>
            <person name="Amaro F."/>
            <person name="Zusman T."/>
            <person name="Lifshitz Z."/>
            <person name="Cohen O."/>
            <person name="Gilbert J.A."/>
            <person name="Pupko T."/>
            <person name="Shuman H.A."/>
            <person name="Segal G."/>
        </authorList>
    </citation>
    <scope>NUCLEOTIDE SEQUENCE [LARGE SCALE GENOMIC DNA]</scope>
    <source>
        <strain evidence="5 7">ATCC 43877</strain>
    </source>
</reference>
<evidence type="ECO:0000313" key="6">
    <source>
        <dbReference type="EMBL" id="STX63646.1"/>
    </source>
</evidence>